<keyword evidence="3" id="KW-1185">Reference proteome</keyword>
<dbReference type="InterPro" id="IPR023198">
    <property type="entry name" value="PGP-like_dom2"/>
</dbReference>
<dbReference type="SUPFAM" id="SSF56784">
    <property type="entry name" value="HAD-like"/>
    <property type="match status" value="1"/>
</dbReference>
<dbReference type="Gene3D" id="1.10.150.240">
    <property type="entry name" value="Putative phosphatase, domain 2"/>
    <property type="match status" value="1"/>
</dbReference>
<dbReference type="Proteomes" id="UP000825123">
    <property type="component" value="Chromosome"/>
</dbReference>
<dbReference type="Gene3D" id="3.40.50.1000">
    <property type="entry name" value="HAD superfamily/HAD-like"/>
    <property type="match status" value="1"/>
</dbReference>
<gene>
    <name evidence="2" type="ORF">KN1_04800</name>
</gene>
<proteinExistence type="inferred from homology"/>
<organism evidence="2 3">
    <name type="scientific">Stygiolobus caldivivus</name>
    <dbReference type="NCBI Taxonomy" id="2824673"/>
    <lineage>
        <taxon>Archaea</taxon>
        <taxon>Thermoproteota</taxon>
        <taxon>Thermoprotei</taxon>
        <taxon>Sulfolobales</taxon>
        <taxon>Sulfolobaceae</taxon>
        <taxon>Stygiolobus</taxon>
    </lineage>
</organism>
<dbReference type="AlphaFoldDB" id="A0A8D5U4M8"/>
<sequence length="207" mass="23036">MISAFIFDLDGTLANTALIHKEAWEIGLKRLEIKNDVKIDYLLGRKTSDIAKLLGGEKWKELMEIKNEEYLRLVEIKAEPNECAKELVSTLMSKGVRVAIVTSSNGVSARKVLDKIGVKYHVLITSDDVVKGKPDPESIVIALNKLNVKPMESIGIGDTEIDVEAYYSAGLRGIYLLRSGVPFNEEKVRERNAVIISSLCELFELIS</sequence>
<comment type="similarity">
    <text evidence="1">Belongs to the HAD-like hydrolase superfamily.</text>
</comment>
<dbReference type="InterPro" id="IPR023214">
    <property type="entry name" value="HAD_sf"/>
</dbReference>
<dbReference type="NCBIfam" id="TIGR01549">
    <property type="entry name" value="HAD-SF-IA-v1"/>
    <property type="match status" value="1"/>
</dbReference>
<dbReference type="PANTHER" id="PTHR43434:SF1">
    <property type="entry name" value="PHOSPHOGLYCOLATE PHOSPHATASE"/>
    <property type="match status" value="1"/>
</dbReference>
<dbReference type="InterPro" id="IPR006439">
    <property type="entry name" value="HAD-SF_hydro_IA"/>
</dbReference>
<reference evidence="2 3" key="1">
    <citation type="submission" date="2021-04" db="EMBL/GenBank/DDBJ databases">
        <title>Complete genome sequence of Stygiolobus sp. KN-1.</title>
        <authorList>
            <person name="Nakamura K."/>
            <person name="Sakai H."/>
            <person name="Kurosawa N."/>
        </authorList>
    </citation>
    <scope>NUCLEOTIDE SEQUENCE [LARGE SCALE GENOMIC DNA]</scope>
    <source>
        <strain evidence="2 3">KN-1</strain>
    </source>
</reference>
<dbReference type="KEGG" id="csty:KN1_04800"/>
<dbReference type="InterPro" id="IPR050155">
    <property type="entry name" value="HAD-like_hydrolase_sf"/>
</dbReference>
<dbReference type="RefSeq" id="WP_221289240.1">
    <property type="nucleotide sequence ID" value="NZ_AP024597.1"/>
</dbReference>
<dbReference type="GO" id="GO:0006281">
    <property type="term" value="P:DNA repair"/>
    <property type="evidence" value="ECO:0007669"/>
    <property type="project" value="TreeGrafter"/>
</dbReference>
<dbReference type="GeneID" id="66162229"/>
<name>A0A8D5U4M8_9CREN</name>
<dbReference type="EMBL" id="AP024597">
    <property type="protein sequence ID" value="BCU69183.1"/>
    <property type="molecule type" value="Genomic_DNA"/>
</dbReference>
<protein>
    <submittedName>
        <fullName evidence="2">Phosphatase</fullName>
    </submittedName>
</protein>
<dbReference type="CDD" id="cd07505">
    <property type="entry name" value="HAD_BPGM-like"/>
    <property type="match status" value="1"/>
</dbReference>
<dbReference type="InterPro" id="IPR036412">
    <property type="entry name" value="HAD-like_sf"/>
</dbReference>
<evidence type="ECO:0000313" key="2">
    <source>
        <dbReference type="EMBL" id="BCU69183.1"/>
    </source>
</evidence>
<evidence type="ECO:0000313" key="3">
    <source>
        <dbReference type="Proteomes" id="UP000825123"/>
    </source>
</evidence>
<dbReference type="InterPro" id="IPR041492">
    <property type="entry name" value="HAD_2"/>
</dbReference>
<evidence type="ECO:0000256" key="1">
    <source>
        <dbReference type="ARBA" id="ARBA00007958"/>
    </source>
</evidence>
<accession>A0A8D5U4M8</accession>
<dbReference type="SFLD" id="SFLDS00003">
    <property type="entry name" value="Haloacid_Dehalogenase"/>
    <property type="match status" value="1"/>
</dbReference>
<dbReference type="Pfam" id="PF13419">
    <property type="entry name" value="HAD_2"/>
    <property type="match status" value="1"/>
</dbReference>
<dbReference type="GO" id="GO:0008967">
    <property type="term" value="F:phosphoglycolate phosphatase activity"/>
    <property type="evidence" value="ECO:0007669"/>
    <property type="project" value="TreeGrafter"/>
</dbReference>
<dbReference type="NCBIfam" id="TIGR01509">
    <property type="entry name" value="HAD-SF-IA-v3"/>
    <property type="match status" value="1"/>
</dbReference>
<dbReference type="PANTHER" id="PTHR43434">
    <property type="entry name" value="PHOSPHOGLYCOLATE PHOSPHATASE"/>
    <property type="match status" value="1"/>
</dbReference>
<dbReference type="SFLD" id="SFLDG01129">
    <property type="entry name" value="C1.5:_HAD__Beta-PGM__Phosphata"/>
    <property type="match status" value="1"/>
</dbReference>